<evidence type="ECO:0000313" key="18">
    <source>
        <dbReference type="Proteomes" id="UP000003136"/>
    </source>
</evidence>
<dbReference type="eggNOG" id="COG1074">
    <property type="taxonomic scope" value="Bacteria"/>
</dbReference>
<sequence>MDEFNESLPAQYLFDYVTKYIQGSREKFRRLLDICKDVAGPDMYIDNILSDLEGMDMLLNTENISQWMETAARIQFTDLSRKRGSGVDPDMKELVRNSRTKYRDSFRKLRDRLCSMSVEEYLRELSANGAPLRMLITLASEYMDAVDAAKKEKNIIDFNDIEHMACSLLVKHENDTDEYTQLADDLASYYGEILIDEYQDSNMLQEMILTAVSRGRLDSSRNNLFMVGDVKQSIYKFRLARPELFLDKYVKYPDADGCEVIELRNNFRSRSQVLYSVNSVFEKIMHRECGGIEYTEDVRLNPGLEFAQRTDSGMMDNRTSIRLADLNIQYDEDDVNTPRECEGRLIASIIKEVIDEDTGMPVYDERLGTYRKAEYGDIVVLTRSLDGWADVFADELMNAGIPAAAQSSSGYYDTYEIEQVLNLLAVIDNPAQDIPLAAVALSYFGTLDVNDLALVKSAYPDARLYESMNRYLNSHADNQDEICAKINNLLTMIEGYRTKSVYLTINELIWKIIYDTGFYDYVGMMPAGSMRQQNLDMLCDKAESYARTSYHGLFNFLRYIEKIRKYNLDSQSGASDMSDNNAVQIMSIHKSKGLEFPIVIVAGIAKKFNNMDARGRVVVDSDIGVGADIIDTVMRTKVSTPVKSAVEMKLVDDNLAEEMRILYVAMTRAKEKLIMTGTLKNYDKMCAKWKTTDVSTFDGIQGCSSYMDMIMPVACGDAVNFDISVTEINKEPDEDEYNGDKHDIMAHNAADIHEAAKKGAVSIEPYRYGYAVTMKTKLSVSEIKLHEYEEQEEFTRDVLPELNAANNGKSGSESGIEGVQPAYEPCVPQFISKKEDVAPAERGTAFHRVMECLDYNRCGSVDDIRGYIDELVDRNMMTRRQADAVNPQKVYDFCNSSIGARTAEAFRAGRLYREQPFVMGIPAGSIKIYQELADRYNVSYSLLDEETVLIQGVIDMYFEENGKVVLVDYKTDRVSGSNAEKILRDHYTIQLELYSEALERALGMEVSEKLIYSFTLDKAVNV</sequence>
<dbReference type="SUPFAM" id="SSF52980">
    <property type="entry name" value="Restriction endonuclease-like"/>
    <property type="match status" value="1"/>
</dbReference>
<dbReference type="Pfam" id="PF00580">
    <property type="entry name" value="UvrD-helicase"/>
    <property type="match status" value="1"/>
</dbReference>
<dbReference type="SUPFAM" id="SSF52540">
    <property type="entry name" value="P-loop containing nucleoside triphosphate hydrolases"/>
    <property type="match status" value="1"/>
</dbReference>
<dbReference type="GO" id="GO:0043138">
    <property type="term" value="F:3'-5' DNA helicase activity"/>
    <property type="evidence" value="ECO:0007669"/>
    <property type="project" value="UniProtKB-EC"/>
</dbReference>
<keyword evidence="18" id="KW-1185">Reference proteome</keyword>
<comment type="catalytic activity">
    <reaction evidence="11">
        <text>Couples ATP hydrolysis with the unwinding of duplex DNA by translocating in the 3'-5' direction.</text>
        <dbReference type="EC" id="5.6.2.4"/>
    </reaction>
</comment>
<dbReference type="Proteomes" id="UP000003136">
    <property type="component" value="Unassembled WGS sequence"/>
</dbReference>
<name>B7AS99_9FIRM</name>
<proteinExistence type="predicted"/>
<evidence type="ECO:0000256" key="14">
    <source>
        <dbReference type="PROSITE-ProRule" id="PRU00560"/>
    </source>
</evidence>
<keyword evidence="4 14" id="KW-0378">Hydrolase</keyword>
<evidence type="ECO:0000256" key="7">
    <source>
        <dbReference type="ARBA" id="ARBA00022840"/>
    </source>
</evidence>
<dbReference type="GO" id="GO:0003677">
    <property type="term" value="F:DNA binding"/>
    <property type="evidence" value="ECO:0007669"/>
    <property type="project" value="UniProtKB-KW"/>
</dbReference>
<dbReference type="EMBL" id="ABVQ01000036">
    <property type="protein sequence ID" value="EEC57445.1"/>
    <property type="molecule type" value="Genomic_DNA"/>
</dbReference>
<gene>
    <name evidence="17" type="ORF">BACPEC_01954</name>
</gene>
<keyword evidence="6" id="KW-0269">Exonuclease</keyword>
<keyword evidence="3" id="KW-0227">DNA damage</keyword>
<keyword evidence="7 14" id="KW-0067">ATP-binding</keyword>
<dbReference type="PANTHER" id="PTHR11070">
    <property type="entry name" value="UVRD / RECB / PCRA DNA HELICASE FAMILY MEMBER"/>
    <property type="match status" value="1"/>
</dbReference>
<dbReference type="Pfam" id="PF12705">
    <property type="entry name" value="PDDEXK_1"/>
    <property type="match status" value="1"/>
</dbReference>
<keyword evidence="1" id="KW-0540">Nuclease</keyword>
<protein>
    <recommendedName>
        <fullName evidence="12">DNA 3'-5' helicase</fullName>
        <ecNumber evidence="12">5.6.2.4</ecNumber>
    </recommendedName>
</protein>
<dbReference type="HOGENOM" id="CLU_001114_3_2_9"/>
<evidence type="ECO:0000256" key="11">
    <source>
        <dbReference type="ARBA" id="ARBA00034617"/>
    </source>
</evidence>
<comment type="caution">
    <text evidence="14">Lacks conserved residue(s) required for the propagation of feature annotation.</text>
</comment>
<dbReference type="GO" id="GO:0000725">
    <property type="term" value="P:recombinational repair"/>
    <property type="evidence" value="ECO:0007669"/>
    <property type="project" value="TreeGrafter"/>
</dbReference>
<reference evidence="17 18" key="2">
    <citation type="submission" date="2008-11" db="EMBL/GenBank/DDBJ databases">
        <authorList>
            <person name="Fulton L."/>
            <person name="Clifton S."/>
            <person name="Fulton B."/>
            <person name="Xu J."/>
            <person name="Minx P."/>
            <person name="Pepin K.H."/>
            <person name="Johnson M."/>
            <person name="Bhonagiri V."/>
            <person name="Nash W.E."/>
            <person name="Mardis E.R."/>
            <person name="Wilson R.K."/>
        </authorList>
    </citation>
    <scope>NUCLEOTIDE SEQUENCE [LARGE SCALE GENOMIC DNA]</scope>
    <source>
        <strain evidence="17 18">ATCC 43243</strain>
    </source>
</reference>
<evidence type="ECO:0000256" key="9">
    <source>
        <dbReference type="ARBA" id="ARBA00023204"/>
    </source>
</evidence>
<dbReference type="Gene3D" id="3.40.50.300">
    <property type="entry name" value="P-loop containing nucleotide triphosphate hydrolases"/>
    <property type="match status" value="3"/>
</dbReference>
<evidence type="ECO:0000259" key="16">
    <source>
        <dbReference type="PROSITE" id="PS51217"/>
    </source>
</evidence>
<dbReference type="InterPro" id="IPR038726">
    <property type="entry name" value="PDDEXK_AddAB-type"/>
</dbReference>
<evidence type="ECO:0000256" key="8">
    <source>
        <dbReference type="ARBA" id="ARBA00023125"/>
    </source>
</evidence>
<evidence type="ECO:0000256" key="12">
    <source>
        <dbReference type="ARBA" id="ARBA00034808"/>
    </source>
</evidence>
<reference evidence="17 18" key="1">
    <citation type="submission" date="2008-11" db="EMBL/GenBank/DDBJ databases">
        <title>Draft genome sequence of Bacteroides pectinophilus (ATCC 43243).</title>
        <authorList>
            <person name="Sudarsanam P."/>
            <person name="Ley R."/>
            <person name="Guruge J."/>
            <person name="Turnbaugh P.J."/>
            <person name="Mahowald M."/>
            <person name="Liep D."/>
            <person name="Gordon J."/>
        </authorList>
    </citation>
    <scope>NUCLEOTIDE SEQUENCE [LARGE SCALE GENOMIC DNA]</scope>
    <source>
        <strain evidence="17 18">ATCC 43243</strain>
    </source>
</reference>
<dbReference type="InterPro" id="IPR011604">
    <property type="entry name" value="PDDEXK-like_dom_sf"/>
</dbReference>
<organism evidence="17 18">
    <name type="scientific">[Bacteroides] pectinophilus ATCC 43243</name>
    <dbReference type="NCBI Taxonomy" id="483218"/>
    <lineage>
        <taxon>Bacteria</taxon>
        <taxon>Bacillati</taxon>
        <taxon>Bacillota</taxon>
        <taxon>Clostridia</taxon>
        <taxon>Eubacteriales</taxon>
    </lineage>
</organism>
<dbReference type="Pfam" id="PF13361">
    <property type="entry name" value="UvrD_C"/>
    <property type="match status" value="1"/>
</dbReference>
<dbReference type="PROSITE" id="PS51217">
    <property type="entry name" value="UVRD_HELICASE_CTER"/>
    <property type="match status" value="1"/>
</dbReference>
<accession>B7AS99</accession>
<dbReference type="GO" id="GO:0004527">
    <property type="term" value="F:exonuclease activity"/>
    <property type="evidence" value="ECO:0007669"/>
    <property type="project" value="UniProtKB-KW"/>
</dbReference>
<dbReference type="InterPro" id="IPR014016">
    <property type="entry name" value="UvrD-like_ATP-bd"/>
</dbReference>
<dbReference type="GO" id="GO:0016887">
    <property type="term" value="F:ATP hydrolysis activity"/>
    <property type="evidence" value="ECO:0007669"/>
    <property type="project" value="RHEA"/>
</dbReference>
<evidence type="ECO:0000313" key="17">
    <source>
        <dbReference type="EMBL" id="EEC57445.1"/>
    </source>
</evidence>
<comment type="catalytic activity">
    <reaction evidence="13">
        <text>ATP + H2O = ADP + phosphate + H(+)</text>
        <dbReference type="Rhea" id="RHEA:13065"/>
        <dbReference type="ChEBI" id="CHEBI:15377"/>
        <dbReference type="ChEBI" id="CHEBI:15378"/>
        <dbReference type="ChEBI" id="CHEBI:30616"/>
        <dbReference type="ChEBI" id="CHEBI:43474"/>
        <dbReference type="ChEBI" id="CHEBI:456216"/>
        <dbReference type="EC" id="5.6.2.4"/>
    </reaction>
</comment>
<dbReference type="Gene3D" id="3.90.320.10">
    <property type="match status" value="1"/>
</dbReference>
<keyword evidence="8" id="KW-0238">DNA-binding</keyword>
<evidence type="ECO:0000256" key="4">
    <source>
        <dbReference type="ARBA" id="ARBA00022801"/>
    </source>
</evidence>
<dbReference type="InterPro" id="IPR000212">
    <property type="entry name" value="DNA_helicase_UvrD/REP"/>
</dbReference>
<dbReference type="GO" id="GO:0005829">
    <property type="term" value="C:cytosol"/>
    <property type="evidence" value="ECO:0007669"/>
    <property type="project" value="TreeGrafter"/>
</dbReference>
<evidence type="ECO:0000256" key="2">
    <source>
        <dbReference type="ARBA" id="ARBA00022741"/>
    </source>
</evidence>
<dbReference type="EC" id="5.6.2.4" evidence="12"/>
<dbReference type="PANTHER" id="PTHR11070:SF48">
    <property type="entry name" value="ATP-DEPENDENT HELICASE_NUCLEASE SUBUNIT A"/>
    <property type="match status" value="1"/>
</dbReference>
<dbReference type="InterPro" id="IPR014017">
    <property type="entry name" value="DNA_helicase_UvrD-like_C"/>
</dbReference>
<keyword evidence="5 14" id="KW-0347">Helicase</keyword>
<keyword evidence="9" id="KW-0234">DNA repair</keyword>
<evidence type="ECO:0000256" key="5">
    <source>
        <dbReference type="ARBA" id="ARBA00022806"/>
    </source>
</evidence>
<keyword evidence="10" id="KW-0413">Isomerase</keyword>
<feature type="domain" description="UvrD-like helicase ATP-binding" evidence="15">
    <location>
        <begin position="1"/>
        <end position="270"/>
    </location>
</feature>
<dbReference type="InterPro" id="IPR011335">
    <property type="entry name" value="Restrct_endonuc-II-like"/>
</dbReference>
<evidence type="ECO:0000256" key="1">
    <source>
        <dbReference type="ARBA" id="ARBA00022722"/>
    </source>
</evidence>
<keyword evidence="2 14" id="KW-0547">Nucleotide-binding</keyword>
<evidence type="ECO:0000256" key="13">
    <source>
        <dbReference type="ARBA" id="ARBA00048988"/>
    </source>
</evidence>
<dbReference type="GO" id="GO:0005524">
    <property type="term" value="F:ATP binding"/>
    <property type="evidence" value="ECO:0007669"/>
    <property type="project" value="UniProtKB-UniRule"/>
</dbReference>
<dbReference type="GO" id="GO:0033202">
    <property type="term" value="C:DNA helicase complex"/>
    <property type="evidence" value="ECO:0007669"/>
    <property type="project" value="TreeGrafter"/>
</dbReference>
<evidence type="ECO:0000259" key="15">
    <source>
        <dbReference type="PROSITE" id="PS51198"/>
    </source>
</evidence>
<evidence type="ECO:0000256" key="3">
    <source>
        <dbReference type="ARBA" id="ARBA00022763"/>
    </source>
</evidence>
<dbReference type="InterPro" id="IPR027417">
    <property type="entry name" value="P-loop_NTPase"/>
</dbReference>
<evidence type="ECO:0000256" key="10">
    <source>
        <dbReference type="ARBA" id="ARBA00023235"/>
    </source>
</evidence>
<dbReference type="PROSITE" id="PS51198">
    <property type="entry name" value="UVRD_HELICASE_ATP_BIND"/>
    <property type="match status" value="1"/>
</dbReference>
<dbReference type="AlphaFoldDB" id="B7AS99"/>
<dbReference type="STRING" id="483218.BACPEC_01954"/>
<feature type="domain" description="UvrD-like helicase C-terminal" evidence="16">
    <location>
        <begin position="297"/>
        <end position="593"/>
    </location>
</feature>
<evidence type="ECO:0000256" key="6">
    <source>
        <dbReference type="ARBA" id="ARBA00022839"/>
    </source>
</evidence>